<accession>A0A1H1CY32</accession>
<keyword evidence="2" id="KW-1185">Reference proteome</keyword>
<evidence type="ECO:0000313" key="2">
    <source>
        <dbReference type="Proteomes" id="UP000181917"/>
    </source>
</evidence>
<name>A0A1H1CY32_9MICC</name>
<reference evidence="1 2" key="1">
    <citation type="submission" date="2016-10" db="EMBL/GenBank/DDBJ databases">
        <authorList>
            <person name="de Groot N.N."/>
        </authorList>
    </citation>
    <scope>NUCLEOTIDE SEQUENCE [LARGE SCALE GENOMIC DNA]</scope>
    <source>
        <strain evidence="1 2">DSM 20117</strain>
    </source>
</reference>
<protein>
    <submittedName>
        <fullName evidence="1">Uncharacterized protein</fullName>
    </submittedName>
</protein>
<sequence>MATAEIAYSRPMNTRACQFKTPSQEAFSSLEPSKVWIQWATFRANCHPTIR</sequence>
<gene>
    <name evidence="1" type="ORF">SAMN04489742_2153</name>
</gene>
<proteinExistence type="predicted"/>
<evidence type="ECO:0000313" key="1">
    <source>
        <dbReference type="EMBL" id="SDQ69050.1"/>
    </source>
</evidence>
<dbReference type="STRING" id="37928.SAMN04489742_2153"/>
<dbReference type="EMBL" id="FNKH01000002">
    <property type="protein sequence ID" value="SDQ69050.1"/>
    <property type="molecule type" value="Genomic_DNA"/>
</dbReference>
<dbReference type="AlphaFoldDB" id="A0A1H1CY32"/>
<organism evidence="1 2">
    <name type="scientific">Crystallibacter crystallopoietes</name>
    <dbReference type="NCBI Taxonomy" id="37928"/>
    <lineage>
        <taxon>Bacteria</taxon>
        <taxon>Bacillati</taxon>
        <taxon>Actinomycetota</taxon>
        <taxon>Actinomycetes</taxon>
        <taxon>Micrococcales</taxon>
        <taxon>Micrococcaceae</taxon>
        <taxon>Crystallibacter</taxon>
    </lineage>
</organism>
<dbReference type="Proteomes" id="UP000181917">
    <property type="component" value="Unassembled WGS sequence"/>
</dbReference>